<dbReference type="SUPFAM" id="SSF52266">
    <property type="entry name" value="SGNH hydrolase"/>
    <property type="match status" value="1"/>
</dbReference>
<organism evidence="3 4">
    <name type="scientific">Paenibacillus allorhizoplanae</name>
    <dbReference type="NCBI Taxonomy" id="2905648"/>
    <lineage>
        <taxon>Bacteria</taxon>
        <taxon>Bacillati</taxon>
        <taxon>Bacillota</taxon>
        <taxon>Bacilli</taxon>
        <taxon>Bacillales</taxon>
        <taxon>Paenibacillaceae</taxon>
        <taxon>Paenibacillus</taxon>
    </lineage>
</organism>
<protein>
    <recommendedName>
        <fullName evidence="5">Hydrolase</fullName>
    </recommendedName>
</protein>
<dbReference type="EMBL" id="CAKMMW010000001">
    <property type="protein sequence ID" value="CAH1191714.1"/>
    <property type="molecule type" value="Genomic_DNA"/>
</dbReference>
<dbReference type="Gene3D" id="3.40.50.1110">
    <property type="entry name" value="SGNH hydrolase"/>
    <property type="match status" value="1"/>
</dbReference>
<proteinExistence type="predicted"/>
<feature type="domain" description="SGNH hydrolase-type esterase" evidence="1">
    <location>
        <begin position="184"/>
        <end position="362"/>
    </location>
</feature>
<dbReference type="RefSeq" id="WP_236283931.1">
    <property type="nucleotide sequence ID" value="NZ_CAKMMW010000001.1"/>
</dbReference>
<evidence type="ECO:0008006" key="5">
    <source>
        <dbReference type="Google" id="ProtNLM"/>
    </source>
</evidence>
<dbReference type="Gene3D" id="2.60.120.260">
    <property type="entry name" value="Galactose-binding domain-like"/>
    <property type="match status" value="1"/>
</dbReference>
<comment type="caution">
    <text evidence="3">The sequence shown here is derived from an EMBL/GenBank/DDBJ whole genome shotgun (WGS) entry which is preliminary data.</text>
</comment>
<feature type="domain" description="SGNH hydrolase-type esterase N-terminal" evidence="2">
    <location>
        <begin position="28"/>
        <end position="173"/>
    </location>
</feature>
<sequence>MNNQHQSGDVLKLDANMTIPELDDQRLEWYSPLEQPFYLAGFGWLREKQRYRRLPEKPAWILPEAVDNLANCTAGGQIRFTTNAVSLSIKVKLSSAANMYHMPATGQCGFDCYIGEPGEQFYYSTARYDMKQTEYESVLFTDMERADRSVTLNFPLYQGVQEVWIGLDPSARISPPPAYDNSEKILLYGTSITQGGCATRPGMAYPNILSRRVNREFLNLGFSGNGKGEPELAHILAEIPDPACLVLDYEANCVSTESLQKTLPEFIRIYRNQHPHTPILVLSGIPYAKERYSKQLKLEKEERKGVQLGTVERLRENGDANIYFYDGSTLLGENAHECTVDGIHPTDLGFMRMADGLTPILKKILA</sequence>
<name>A0ABN8FSN5_9BACL</name>
<dbReference type="Pfam" id="PF14606">
    <property type="entry name" value="Lipase_GDSL_3"/>
    <property type="match status" value="1"/>
</dbReference>
<dbReference type="InterPro" id="IPR036514">
    <property type="entry name" value="SGNH_hydro_sf"/>
</dbReference>
<accession>A0ABN8FSN5</accession>
<dbReference type="InterPro" id="IPR032740">
    <property type="entry name" value="GxDLY"/>
</dbReference>
<dbReference type="InterPro" id="IPR013830">
    <property type="entry name" value="SGNH_hydro"/>
</dbReference>
<reference evidence="3" key="1">
    <citation type="submission" date="2022-01" db="EMBL/GenBank/DDBJ databases">
        <authorList>
            <person name="Criscuolo A."/>
        </authorList>
    </citation>
    <scope>NUCLEOTIDE SEQUENCE</scope>
    <source>
        <strain evidence="3">CIP111891</strain>
    </source>
</reference>
<dbReference type="Proteomes" id="UP000838821">
    <property type="component" value="Unassembled WGS sequence"/>
</dbReference>
<evidence type="ECO:0000259" key="1">
    <source>
        <dbReference type="Pfam" id="PF14606"/>
    </source>
</evidence>
<evidence type="ECO:0000313" key="4">
    <source>
        <dbReference type="Proteomes" id="UP000838821"/>
    </source>
</evidence>
<gene>
    <name evidence="3" type="ORF">PAECIP111891_00073</name>
</gene>
<evidence type="ECO:0000313" key="3">
    <source>
        <dbReference type="EMBL" id="CAH1191714.1"/>
    </source>
</evidence>
<keyword evidence="4" id="KW-1185">Reference proteome</keyword>
<dbReference type="Pfam" id="PF14607">
    <property type="entry name" value="GxDLY"/>
    <property type="match status" value="1"/>
</dbReference>
<evidence type="ECO:0000259" key="2">
    <source>
        <dbReference type="Pfam" id="PF14607"/>
    </source>
</evidence>